<sequence>MFRATHRNGFYTVRCWKKLKEAPKWRISYVAYNEAVKNGVATLVMDGEDDEPGQKALSPRPWDRKATKADLAREALALALNQTLEKIIAESQSVLAKRNEKRRLEKEASNTIYLNLTKDAIEVQRLGIEAKKADAKA</sequence>
<proteinExistence type="predicted"/>
<accession>A0AAD8STS2</accession>
<keyword evidence="2" id="KW-1185">Reference proteome</keyword>
<reference evidence="1" key="1">
    <citation type="submission" date="2023-07" db="EMBL/GenBank/DDBJ databases">
        <title>A chromosome-level genome assembly of Lolium multiflorum.</title>
        <authorList>
            <person name="Chen Y."/>
            <person name="Copetti D."/>
            <person name="Kolliker R."/>
            <person name="Studer B."/>
        </authorList>
    </citation>
    <scope>NUCLEOTIDE SEQUENCE</scope>
    <source>
        <strain evidence="1">02402/16</strain>
        <tissue evidence="1">Leaf</tissue>
    </source>
</reference>
<evidence type="ECO:0000313" key="2">
    <source>
        <dbReference type="Proteomes" id="UP001231189"/>
    </source>
</evidence>
<gene>
    <name evidence="1" type="ORF">QYE76_051630</name>
</gene>
<comment type="caution">
    <text evidence="1">The sequence shown here is derived from an EMBL/GenBank/DDBJ whole genome shotgun (WGS) entry which is preliminary data.</text>
</comment>
<name>A0AAD8STS2_LOLMU</name>
<organism evidence="1 2">
    <name type="scientific">Lolium multiflorum</name>
    <name type="common">Italian ryegrass</name>
    <name type="synonym">Lolium perenne subsp. multiflorum</name>
    <dbReference type="NCBI Taxonomy" id="4521"/>
    <lineage>
        <taxon>Eukaryota</taxon>
        <taxon>Viridiplantae</taxon>
        <taxon>Streptophyta</taxon>
        <taxon>Embryophyta</taxon>
        <taxon>Tracheophyta</taxon>
        <taxon>Spermatophyta</taxon>
        <taxon>Magnoliopsida</taxon>
        <taxon>Liliopsida</taxon>
        <taxon>Poales</taxon>
        <taxon>Poaceae</taxon>
        <taxon>BOP clade</taxon>
        <taxon>Pooideae</taxon>
        <taxon>Poodae</taxon>
        <taxon>Poeae</taxon>
        <taxon>Poeae Chloroplast Group 2 (Poeae type)</taxon>
        <taxon>Loliodinae</taxon>
        <taxon>Loliinae</taxon>
        <taxon>Lolium</taxon>
    </lineage>
</organism>
<dbReference type="EMBL" id="JAUUTY010000003">
    <property type="protein sequence ID" value="KAK1663471.1"/>
    <property type="molecule type" value="Genomic_DNA"/>
</dbReference>
<evidence type="ECO:0000313" key="1">
    <source>
        <dbReference type="EMBL" id="KAK1663471.1"/>
    </source>
</evidence>
<protein>
    <submittedName>
        <fullName evidence="1">Uncharacterized protein</fullName>
    </submittedName>
</protein>
<dbReference type="Proteomes" id="UP001231189">
    <property type="component" value="Unassembled WGS sequence"/>
</dbReference>
<dbReference type="AlphaFoldDB" id="A0AAD8STS2"/>